<dbReference type="SUPFAM" id="SSF50370">
    <property type="entry name" value="Ricin B-like lectins"/>
    <property type="match status" value="1"/>
</dbReference>
<proteinExistence type="predicted"/>
<reference evidence="1 2" key="1">
    <citation type="submission" date="2019-12" db="EMBL/GenBank/DDBJ databases">
        <authorList>
            <person name="Floudas D."/>
            <person name="Bentzer J."/>
            <person name="Ahren D."/>
            <person name="Johansson T."/>
            <person name="Persson P."/>
            <person name="Tunlid A."/>
        </authorList>
    </citation>
    <scope>NUCLEOTIDE SEQUENCE [LARGE SCALE GENOMIC DNA]</scope>
    <source>
        <strain evidence="1 2">CBS 102.39</strain>
    </source>
</reference>
<evidence type="ECO:0000313" key="1">
    <source>
        <dbReference type="EMBL" id="KAF4621240.1"/>
    </source>
</evidence>
<dbReference type="InterPro" id="IPR035992">
    <property type="entry name" value="Ricin_B-like_lectins"/>
</dbReference>
<keyword evidence="2" id="KW-1185">Reference proteome</keyword>
<sequence length="476" mass="53890">MSIDTNYSYYLRSKRYNQYLGSSGEEVYPYSKKAGRSTFLWIFVPQGGGQYHLQSVSSERFICAATDVRTHDNYRDIPVITRNPSWEQYRLSVTIEGENVYFVPYIHLSDKKEYTMRDNAVVLYLLESQSVVNSKLEKRETWYYEKANLLQVDSPVPSLPPITNPIDAMVVKNPLPKGVYRIRSLSGGYVLTMPKGAVPKDGKLIPFVAKQVPGDLYQRWTVTPQPGKTPNYVTIANVGNNLYLAGNQSNLVDGTPVFGQPSAFSWDLATSGSGVLFFIGVRDAGVSFGFADYETHESEQVQLKTSDNVLSQIWLFETFKRLDAAVYHNNRVIAPGWYFIEIQEMNTFISVTAEDELQAALSRDTATKFSISYPDKNDPKFTISYVMDGVKSYITVTKDHLETTGERKHATEWIAIPPEHNDGGTVYRIVDANSHGPRKAMSSRMITDRKRSFFAVDPLAEQEVMQMFRFFETAAP</sequence>
<dbReference type="EMBL" id="JAACJL010000015">
    <property type="protein sequence ID" value="KAF4621240.1"/>
    <property type="molecule type" value="Genomic_DNA"/>
</dbReference>
<protein>
    <recommendedName>
        <fullName evidence="3">Ricin B lectin domain-containing protein</fullName>
    </recommendedName>
</protein>
<name>A0A8H4VUX1_9AGAR</name>
<comment type="caution">
    <text evidence="1">The sequence shown here is derived from an EMBL/GenBank/DDBJ whole genome shotgun (WGS) entry which is preliminary data.</text>
</comment>
<dbReference type="Proteomes" id="UP000521872">
    <property type="component" value="Unassembled WGS sequence"/>
</dbReference>
<accession>A0A8H4VUX1</accession>
<evidence type="ECO:0000313" key="2">
    <source>
        <dbReference type="Proteomes" id="UP000521872"/>
    </source>
</evidence>
<organism evidence="1 2">
    <name type="scientific">Agrocybe pediades</name>
    <dbReference type="NCBI Taxonomy" id="84607"/>
    <lineage>
        <taxon>Eukaryota</taxon>
        <taxon>Fungi</taxon>
        <taxon>Dikarya</taxon>
        <taxon>Basidiomycota</taxon>
        <taxon>Agaricomycotina</taxon>
        <taxon>Agaricomycetes</taxon>
        <taxon>Agaricomycetidae</taxon>
        <taxon>Agaricales</taxon>
        <taxon>Agaricineae</taxon>
        <taxon>Strophariaceae</taxon>
        <taxon>Agrocybe</taxon>
    </lineage>
</organism>
<dbReference type="AlphaFoldDB" id="A0A8H4VUX1"/>
<dbReference type="Gene3D" id="2.80.10.50">
    <property type="match status" value="1"/>
</dbReference>
<gene>
    <name evidence="1" type="ORF">D9613_001235</name>
</gene>
<evidence type="ECO:0008006" key="3">
    <source>
        <dbReference type="Google" id="ProtNLM"/>
    </source>
</evidence>